<dbReference type="PANTHER" id="PTHR35519:SF2">
    <property type="entry name" value="PH DOMAIN PROTEIN"/>
    <property type="match status" value="1"/>
</dbReference>
<protein>
    <submittedName>
        <fullName evidence="1">DUF4112 domain-containing protein</fullName>
    </submittedName>
</protein>
<dbReference type="RefSeq" id="WP_126618641.1">
    <property type="nucleotide sequence ID" value="NZ_JBHUCY010000008.1"/>
</dbReference>
<comment type="caution">
    <text evidence="1">The sequence shown here is derived from an EMBL/GenBank/DDBJ whole genome shotgun (WGS) entry which is preliminary data.</text>
</comment>
<dbReference type="Proteomes" id="UP000277007">
    <property type="component" value="Unassembled WGS sequence"/>
</dbReference>
<organism evidence="1 2">
    <name type="scientific">Azospirillum griseum</name>
    <dbReference type="NCBI Taxonomy" id="2496639"/>
    <lineage>
        <taxon>Bacteria</taxon>
        <taxon>Pseudomonadati</taxon>
        <taxon>Pseudomonadota</taxon>
        <taxon>Alphaproteobacteria</taxon>
        <taxon>Rhodospirillales</taxon>
        <taxon>Azospirillaceae</taxon>
        <taxon>Azospirillum</taxon>
    </lineage>
</organism>
<dbReference type="EMBL" id="RXMA01000023">
    <property type="protein sequence ID" value="RTR16704.1"/>
    <property type="molecule type" value="Genomic_DNA"/>
</dbReference>
<name>A0A431VD70_9PROT</name>
<accession>A0A431VD70</accession>
<reference evidence="1 2" key="1">
    <citation type="submission" date="2018-12" db="EMBL/GenBank/DDBJ databases">
        <authorList>
            <person name="Yang Y."/>
        </authorList>
    </citation>
    <scope>NUCLEOTIDE SEQUENCE [LARGE SCALE GENOMIC DNA]</scope>
    <source>
        <strain evidence="1 2">L-25-5w-1</strain>
    </source>
</reference>
<sequence>MNTTRDRRRAFTLSPDAAPYGADGLTHDDFERLERLRRVARLMDTRWRIPILRVPVGLDGIASVVPVVGDTVTAVVSVWILREAVRFGLPRPLILRMVTNVGADWLFGSIPVVGTVFDVLFKANKINLNLLHAHLEERLGGRPPDP</sequence>
<proteinExistence type="predicted"/>
<evidence type="ECO:0000313" key="2">
    <source>
        <dbReference type="Proteomes" id="UP000277007"/>
    </source>
</evidence>
<gene>
    <name evidence="1" type="ORF">EJ903_19670</name>
</gene>
<evidence type="ECO:0000313" key="1">
    <source>
        <dbReference type="EMBL" id="RTR16704.1"/>
    </source>
</evidence>
<dbReference type="PANTHER" id="PTHR35519">
    <property type="entry name" value="MEMBRANE PROTEINS"/>
    <property type="match status" value="1"/>
</dbReference>
<keyword evidence="2" id="KW-1185">Reference proteome</keyword>
<dbReference type="OrthoDB" id="513552at2"/>
<dbReference type="Pfam" id="PF13430">
    <property type="entry name" value="DUF4112"/>
    <property type="match status" value="1"/>
</dbReference>
<dbReference type="AlphaFoldDB" id="A0A431VD70"/>
<dbReference type="InterPro" id="IPR025187">
    <property type="entry name" value="DUF4112"/>
</dbReference>